<dbReference type="EMBL" id="MU156008">
    <property type="protein sequence ID" value="KAF9470422.1"/>
    <property type="molecule type" value="Genomic_DNA"/>
</dbReference>
<protein>
    <submittedName>
        <fullName evidence="1">Uncharacterized protein</fullName>
    </submittedName>
</protein>
<sequence length="158" mass="18493">MQHQRLREPTRTLFKNFLPRFNNASVLHYHHHLPYGHLNVSHKRDWNFTSLLQIPLNTASSALSERPKFDIQLPQRRNSVSTTTCSQSIPKITLHFYLLFFASPFSFTSEVRISLLAIRFSNLDQPSSANDLTHQRIVESVGERRRTCVESGMWWTKQ</sequence>
<evidence type="ECO:0000313" key="1">
    <source>
        <dbReference type="EMBL" id="KAF9470422.1"/>
    </source>
</evidence>
<name>A0A9P6CL98_9AGAR</name>
<dbReference type="Proteomes" id="UP000807469">
    <property type="component" value="Unassembled WGS sequence"/>
</dbReference>
<proteinExistence type="predicted"/>
<evidence type="ECO:0000313" key="2">
    <source>
        <dbReference type="Proteomes" id="UP000807469"/>
    </source>
</evidence>
<accession>A0A9P6CL98</accession>
<dbReference type="AlphaFoldDB" id="A0A9P6CL98"/>
<gene>
    <name evidence="1" type="ORF">BDN70DRAFT_700544</name>
</gene>
<reference evidence="1" key="1">
    <citation type="submission" date="2020-11" db="EMBL/GenBank/DDBJ databases">
        <authorList>
            <consortium name="DOE Joint Genome Institute"/>
            <person name="Ahrendt S."/>
            <person name="Riley R."/>
            <person name="Andreopoulos W."/>
            <person name="Labutti K."/>
            <person name="Pangilinan J."/>
            <person name="Ruiz-Duenas F.J."/>
            <person name="Barrasa J.M."/>
            <person name="Sanchez-Garcia M."/>
            <person name="Camarero S."/>
            <person name="Miyauchi S."/>
            <person name="Serrano A."/>
            <person name="Linde D."/>
            <person name="Babiker R."/>
            <person name="Drula E."/>
            <person name="Ayuso-Fernandez I."/>
            <person name="Pacheco R."/>
            <person name="Padilla G."/>
            <person name="Ferreira P."/>
            <person name="Barriuso J."/>
            <person name="Kellner H."/>
            <person name="Castanera R."/>
            <person name="Alfaro M."/>
            <person name="Ramirez L."/>
            <person name="Pisabarro A.G."/>
            <person name="Kuo A."/>
            <person name="Tritt A."/>
            <person name="Lipzen A."/>
            <person name="He G."/>
            <person name="Yan M."/>
            <person name="Ng V."/>
            <person name="Cullen D."/>
            <person name="Martin F."/>
            <person name="Rosso M.-N."/>
            <person name="Henrissat B."/>
            <person name="Hibbett D."/>
            <person name="Martinez A.T."/>
            <person name="Grigoriev I.V."/>
        </authorList>
    </citation>
    <scope>NUCLEOTIDE SEQUENCE</scope>
    <source>
        <strain evidence="1">CIRM-BRFM 674</strain>
    </source>
</reference>
<organism evidence="1 2">
    <name type="scientific">Pholiota conissans</name>
    <dbReference type="NCBI Taxonomy" id="109636"/>
    <lineage>
        <taxon>Eukaryota</taxon>
        <taxon>Fungi</taxon>
        <taxon>Dikarya</taxon>
        <taxon>Basidiomycota</taxon>
        <taxon>Agaricomycotina</taxon>
        <taxon>Agaricomycetes</taxon>
        <taxon>Agaricomycetidae</taxon>
        <taxon>Agaricales</taxon>
        <taxon>Agaricineae</taxon>
        <taxon>Strophariaceae</taxon>
        <taxon>Pholiota</taxon>
    </lineage>
</organism>
<comment type="caution">
    <text evidence="1">The sequence shown here is derived from an EMBL/GenBank/DDBJ whole genome shotgun (WGS) entry which is preliminary data.</text>
</comment>
<keyword evidence="2" id="KW-1185">Reference proteome</keyword>